<name>A0A9P9DV46_9PLEO</name>
<dbReference type="AlphaFoldDB" id="A0A9P9DV46"/>
<accession>A0A9P9DV46</accession>
<evidence type="ECO:0000313" key="3">
    <source>
        <dbReference type="Proteomes" id="UP000700596"/>
    </source>
</evidence>
<dbReference type="EMBL" id="JAGMWT010000007">
    <property type="protein sequence ID" value="KAH7125577.1"/>
    <property type="molecule type" value="Genomic_DNA"/>
</dbReference>
<keyword evidence="3" id="KW-1185">Reference proteome</keyword>
<organism evidence="2 3">
    <name type="scientific">Dendryphion nanum</name>
    <dbReference type="NCBI Taxonomy" id="256645"/>
    <lineage>
        <taxon>Eukaryota</taxon>
        <taxon>Fungi</taxon>
        <taxon>Dikarya</taxon>
        <taxon>Ascomycota</taxon>
        <taxon>Pezizomycotina</taxon>
        <taxon>Dothideomycetes</taxon>
        <taxon>Pleosporomycetidae</taxon>
        <taxon>Pleosporales</taxon>
        <taxon>Torulaceae</taxon>
        <taxon>Dendryphion</taxon>
    </lineage>
</organism>
<feature type="region of interest" description="Disordered" evidence="1">
    <location>
        <begin position="34"/>
        <end position="53"/>
    </location>
</feature>
<reference evidence="2" key="1">
    <citation type="journal article" date="2021" name="Nat. Commun.">
        <title>Genetic determinants of endophytism in the Arabidopsis root mycobiome.</title>
        <authorList>
            <person name="Mesny F."/>
            <person name="Miyauchi S."/>
            <person name="Thiergart T."/>
            <person name="Pickel B."/>
            <person name="Atanasova L."/>
            <person name="Karlsson M."/>
            <person name="Huettel B."/>
            <person name="Barry K.W."/>
            <person name="Haridas S."/>
            <person name="Chen C."/>
            <person name="Bauer D."/>
            <person name="Andreopoulos W."/>
            <person name="Pangilinan J."/>
            <person name="LaButti K."/>
            <person name="Riley R."/>
            <person name="Lipzen A."/>
            <person name="Clum A."/>
            <person name="Drula E."/>
            <person name="Henrissat B."/>
            <person name="Kohler A."/>
            <person name="Grigoriev I.V."/>
            <person name="Martin F.M."/>
            <person name="Hacquard S."/>
        </authorList>
    </citation>
    <scope>NUCLEOTIDE SEQUENCE</scope>
    <source>
        <strain evidence="2">MPI-CAGE-CH-0243</strain>
    </source>
</reference>
<feature type="compositionally biased region" description="Polar residues" evidence="1">
    <location>
        <begin position="37"/>
        <end position="52"/>
    </location>
</feature>
<feature type="compositionally biased region" description="Basic residues" evidence="1">
    <location>
        <begin position="92"/>
        <end position="112"/>
    </location>
</feature>
<comment type="caution">
    <text evidence="2">The sequence shown here is derived from an EMBL/GenBank/DDBJ whole genome shotgun (WGS) entry which is preliminary data.</text>
</comment>
<evidence type="ECO:0000256" key="1">
    <source>
        <dbReference type="SAM" id="MobiDB-lite"/>
    </source>
</evidence>
<proteinExistence type="predicted"/>
<protein>
    <submittedName>
        <fullName evidence="2">Uncharacterized protein</fullName>
    </submittedName>
</protein>
<evidence type="ECO:0000313" key="2">
    <source>
        <dbReference type="EMBL" id="KAH7125577.1"/>
    </source>
</evidence>
<sequence length="112" mass="12483">MARYVRIAFFVLFHSKRLASFLAYRLLARTLDAASPAHSTTPSNAAAATRSTALRPRSCIQHETLKPQRRKKTGLNGGKINAHTNIADPQTKHTRTHSRGMPRARKQIGKPK</sequence>
<feature type="region of interest" description="Disordered" evidence="1">
    <location>
        <begin position="67"/>
        <end position="112"/>
    </location>
</feature>
<gene>
    <name evidence="2" type="ORF">B0J11DRAFT_528737</name>
</gene>
<dbReference type="Proteomes" id="UP000700596">
    <property type="component" value="Unassembled WGS sequence"/>
</dbReference>